<name>A0A6P7YH00_9AMPH</name>
<dbReference type="GO" id="GO:0000077">
    <property type="term" value="P:DNA damage checkpoint signaling"/>
    <property type="evidence" value="ECO:0007669"/>
    <property type="project" value="InterPro"/>
</dbReference>
<evidence type="ECO:0000256" key="1">
    <source>
        <dbReference type="SAM" id="Coils"/>
    </source>
</evidence>
<dbReference type="RefSeq" id="XP_030062179.1">
    <property type="nucleotide sequence ID" value="XM_030206319.1"/>
</dbReference>
<dbReference type="InterPro" id="IPR033349">
    <property type="entry name" value="ATRIP"/>
</dbReference>
<dbReference type="KEGG" id="muo:115472168"/>
<dbReference type="PANTHER" id="PTHR28594:SF1">
    <property type="entry name" value="ATR-INTERACTING PROTEIN"/>
    <property type="match status" value="1"/>
</dbReference>
<dbReference type="OrthoDB" id="6428926at2759"/>
<sequence>MFGNKKRSSFILYDGHQGQGAMPSPAFRGSCSRGISGGRGDNFPPNKRYRSIEVTELKSVEDPFGDNQDFTADDLEEIDILASQALTQITDIAMDCSGNEQNKILQSTQHPLSPSYASWKTVDTNSGTDACSAAKTAKKSLGWLEGTKKSDQTVKRPPGLPVGVLQPKHNPVLEGNSTENVNEKDVLGFEVLQTQCEKLNQKLNELQKEIMIKNGEIKVLRDCLRQNESNLDQEKKSYLLLEKERAQVQGEKEKELSKKLKSLQSELHFKDAEMNELRTKLQNCERMNKLVPALVPYVSPKKSPLGIVKTEGCSSPQTEKTCFPTKESFIGDVSPKATVSTIQLLNQTPLKKEDGKVQCLETKQVKLEMIQTDISYSPFRRQNTQGSILLNALMKPPKAPGSLGLYHLLSSSPAHLPGFMLRQTVFNSESKGTSCLRAKFSKSETPLSSLREAQKLAITGLNLIAMDEGLSQKNVAEDCRSLFRMSKLCKLPGAVHLLPLVEHHISIYCHALQAVEKSRTSPENQSLSSLRSIASSTDDLLSSLEKTALASLSVLYYLVSYSQDVVCTLLSSDIRRDNIAGDILTLKREKSYAYSNRCVNEPSTSRPQEATEAQTQHPLFKRILQLLDFSVAVVGCQRIHTVNQSLRVLVELAGNATDKLLFSFQNLLSGTVPLRCLSTDSPLSTVHLTVQLLAICTDDPKLTAQLFSHSETCVFLALYMYITSRSDKLASEMLWLVLEQEVVRFLTKLCEICPKSYATLVDSPCKCSREVVKALIVMLHRQWVNIRRRDIHPHVLSKKTIQFLRDLVLLLHRLCQGGKVYHEHCLEVLHQYDQALPGIRTIFKHIPDLKEIEEMVVDELCPPDPEMDEQDMDCDEQ</sequence>
<feature type="coiled-coil region" evidence="1">
    <location>
        <begin position="189"/>
        <end position="287"/>
    </location>
</feature>
<dbReference type="AlphaFoldDB" id="A0A6P7YH00"/>
<dbReference type="GO" id="GO:0006281">
    <property type="term" value="P:DNA repair"/>
    <property type="evidence" value="ECO:0007669"/>
    <property type="project" value="TreeGrafter"/>
</dbReference>
<dbReference type="PANTHER" id="PTHR28594">
    <property type="entry name" value="ATR-INTERACTING PROTEIN"/>
    <property type="match status" value="1"/>
</dbReference>
<organism evidence="3 4">
    <name type="scientific">Microcaecilia unicolor</name>
    <dbReference type="NCBI Taxonomy" id="1415580"/>
    <lineage>
        <taxon>Eukaryota</taxon>
        <taxon>Metazoa</taxon>
        <taxon>Chordata</taxon>
        <taxon>Craniata</taxon>
        <taxon>Vertebrata</taxon>
        <taxon>Euteleostomi</taxon>
        <taxon>Amphibia</taxon>
        <taxon>Gymnophiona</taxon>
        <taxon>Siphonopidae</taxon>
        <taxon>Microcaecilia</taxon>
    </lineage>
</organism>
<evidence type="ECO:0000313" key="3">
    <source>
        <dbReference type="Proteomes" id="UP000515156"/>
    </source>
</evidence>
<keyword evidence="1" id="KW-0175">Coiled coil</keyword>
<feature type="region of interest" description="Disordered" evidence="2">
    <location>
        <begin position="149"/>
        <end position="177"/>
    </location>
</feature>
<accession>A0A6P7YH00</accession>
<reference evidence="4" key="1">
    <citation type="submission" date="2025-08" db="UniProtKB">
        <authorList>
            <consortium name="RefSeq"/>
        </authorList>
    </citation>
    <scope>IDENTIFICATION</scope>
</reference>
<evidence type="ECO:0000313" key="4">
    <source>
        <dbReference type="RefSeq" id="XP_030062179.1"/>
    </source>
</evidence>
<dbReference type="CTD" id="84126"/>
<dbReference type="InParanoid" id="A0A6P7YH00"/>
<evidence type="ECO:0000256" key="2">
    <source>
        <dbReference type="SAM" id="MobiDB-lite"/>
    </source>
</evidence>
<gene>
    <name evidence="4" type="primary">ATRIP</name>
</gene>
<dbReference type="FunCoup" id="A0A6P7YH00">
    <property type="interactions" value="2504"/>
</dbReference>
<dbReference type="GeneID" id="115472168"/>
<protein>
    <submittedName>
        <fullName evidence="4">ATR-interacting protein isoform X1</fullName>
    </submittedName>
</protein>
<keyword evidence="3" id="KW-1185">Reference proteome</keyword>
<dbReference type="Proteomes" id="UP000515156">
    <property type="component" value="Chromosome 6"/>
</dbReference>
<proteinExistence type="predicted"/>